<evidence type="ECO:0000313" key="2">
    <source>
        <dbReference type="Proteomes" id="UP001055811"/>
    </source>
</evidence>
<evidence type="ECO:0000313" key="1">
    <source>
        <dbReference type="EMBL" id="KAI3739813.1"/>
    </source>
</evidence>
<name>A0ACB9D044_CICIN</name>
<gene>
    <name evidence="1" type="ORF">L2E82_30225</name>
</gene>
<sequence>MVEDKDKEAGVDEVMVEDKDKEAGVDEVMAKDKESLDEGVNEEHHQNEEHQNEEEVVYDENTLDDFEFFDPFFGDQYEEQHQNEQNEEVEKGHQVEEENVELVDEENNVPEMEVDMTDFQDILQTIDDGIGTEWNTDFMVVEGEVEGLIPALSEEEQSVTYPSPPAISLLQFFSNRIPPLSPAAIAVLLRLAASPATLLLRRPSPATLPTAVLLPSSVLLEPHPTSISGGDRRSSPATLHRSI</sequence>
<dbReference type="EMBL" id="CM042013">
    <property type="protein sequence ID" value="KAI3739813.1"/>
    <property type="molecule type" value="Genomic_DNA"/>
</dbReference>
<keyword evidence="2" id="KW-1185">Reference proteome</keyword>
<reference evidence="1 2" key="2">
    <citation type="journal article" date="2022" name="Mol. Ecol. Resour.">
        <title>The genomes of chicory, endive, great burdock and yacon provide insights into Asteraceae paleo-polyploidization history and plant inulin production.</title>
        <authorList>
            <person name="Fan W."/>
            <person name="Wang S."/>
            <person name="Wang H."/>
            <person name="Wang A."/>
            <person name="Jiang F."/>
            <person name="Liu H."/>
            <person name="Zhao H."/>
            <person name="Xu D."/>
            <person name="Zhang Y."/>
        </authorList>
    </citation>
    <scope>NUCLEOTIDE SEQUENCE [LARGE SCALE GENOMIC DNA]</scope>
    <source>
        <strain evidence="2">cv. Punajuju</strain>
        <tissue evidence="1">Leaves</tissue>
    </source>
</reference>
<reference evidence="2" key="1">
    <citation type="journal article" date="2022" name="Mol. Ecol. Resour.">
        <title>The genomes of chicory, endive, great burdock and yacon provide insights into Asteraceae palaeo-polyploidization history and plant inulin production.</title>
        <authorList>
            <person name="Fan W."/>
            <person name="Wang S."/>
            <person name="Wang H."/>
            <person name="Wang A."/>
            <person name="Jiang F."/>
            <person name="Liu H."/>
            <person name="Zhao H."/>
            <person name="Xu D."/>
            <person name="Zhang Y."/>
        </authorList>
    </citation>
    <scope>NUCLEOTIDE SEQUENCE [LARGE SCALE GENOMIC DNA]</scope>
    <source>
        <strain evidence="2">cv. Punajuju</strain>
    </source>
</reference>
<proteinExistence type="predicted"/>
<comment type="caution">
    <text evidence="1">The sequence shown here is derived from an EMBL/GenBank/DDBJ whole genome shotgun (WGS) entry which is preliminary data.</text>
</comment>
<organism evidence="1 2">
    <name type="scientific">Cichorium intybus</name>
    <name type="common">Chicory</name>
    <dbReference type="NCBI Taxonomy" id="13427"/>
    <lineage>
        <taxon>Eukaryota</taxon>
        <taxon>Viridiplantae</taxon>
        <taxon>Streptophyta</taxon>
        <taxon>Embryophyta</taxon>
        <taxon>Tracheophyta</taxon>
        <taxon>Spermatophyta</taxon>
        <taxon>Magnoliopsida</taxon>
        <taxon>eudicotyledons</taxon>
        <taxon>Gunneridae</taxon>
        <taxon>Pentapetalae</taxon>
        <taxon>asterids</taxon>
        <taxon>campanulids</taxon>
        <taxon>Asterales</taxon>
        <taxon>Asteraceae</taxon>
        <taxon>Cichorioideae</taxon>
        <taxon>Cichorieae</taxon>
        <taxon>Cichoriinae</taxon>
        <taxon>Cichorium</taxon>
    </lineage>
</organism>
<accession>A0ACB9D044</accession>
<protein>
    <submittedName>
        <fullName evidence="1">Uncharacterized protein</fullName>
    </submittedName>
</protein>
<dbReference type="Proteomes" id="UP001055811">
    <property type="component" value="Linkage Group LG05"/>
</dbReference>